<keyword evidence="2" id="KW-1185">Reference proteome</keyword>
<dbReference type="InterPro" id="IPR027434">
    <property type="entry name" value="Homing_endonucl"/>
</dbReference>
<sequence>MYDQVTREHAVALHRSGLTFSEVSRSTGISRFAIREWTARITPSPRMTAECPVKGGKVPRADYAYLLGLYLGDGCISEGRRGVHALRIACGNVWPGLIEECARAIASVMPYNSVSRVQAPGCTSVVSTSKHWPCLFPQHGPGPKHLRRIALAPWQQRIMDTRPWELLRGLIHSDGCRIINWTTRTVGGETRRYEYPRYFFTNTSTDIVRIFTDTLDAVGVHWKAVKRPSGAVNVSIARRDSVALMDEHIGPKY</sequence>
<protein>
    <recommendedName>
        <fullName evidence="3">Transcriptional regulator</fullName>
    </recommendedName>
</protein>
<proteinExistence type="predicted"/>
<evidence type="ECO:0000313" key="1">
    <source>
        <dbReference type="EMBL" id="GAA2243622.1"/>
    </source>
</evidence>
<evidence type="ECO:0008006" key="3">
    <source>
        <dbReference type="Google" id="ProtNLM"/>
    </source>
</evidence>
<name>A0ABP5QX63_9ACTN</name>
<reference evidence="2" key="1">
    <citation type="journal article" date="2019" name="Int. J. Syst. Evol. Microbiol.">
        <title>The Global Catalogue of Microorganisms (GCM) 10K type strain sequencing project: providing services to taxonomists for standard genome sequencing and annotation.</title>
        <authorList>
            <consortium name="The Broad Institute Genomics Platform"/>
            <consortium name="The Broad Institute Genome Sequencing Center for Infectious Disease"/>
            <person name="Wu L."/>
            <person name="Ma J."/>
        </authorList>
    </citation>
    <scope>NUCLEOTIDE SEQUENCE [LARGE SCALE GENOMIC DNA]</scope>
    <source>
        <strain evidence="2">JCM 7356</strain>
    </source>
</reference>
<gene>
    <name evidence="1" type="ORF">GCM10010430_26690</name>
</gene>
<dbReference type="RefSeq" id="WP_344636536.1">
    <property type="nucleotide sequence ID" value="NZ_BAAATR010000009.1"/>
</dbReference>
<organism evidence="1 2">
    <name type="scientific">Kitasatospora cystarginea</name>
    <dbReference type="NCBI Taxonomy" id="58350"/>
    <lineage>
        <taxon>Bacteria</taxon>
        <taxon>Bacillati</taxon>
        <taxon>Actinomycetota</taxon>
        <taxon>Actinomycetes</taxon>
        <taxon>Kitasatosporales</taxon>
        <taxon>Streptomycetaceae</taxon>
        <taxon>Kitasatospora</taxon>
    </lineage>
</organism>
<evidence type="ECO:0000313" key="2">
    <source>
        <dbReference type="Proteomes" id="UP001500305"/>
    </source>
</evidence>
<dbReference type="Gene3D" id="3.10.28.10">
    <property type="entry name" value="Homing endonucleases"/>
    <property type="match status" value="1"/>
</dbReference>
<dbReference type="EMBL" id="BAAATR010000009">
    <property type="protein sequence ID" value="GAA2243622.1"/>
    <property type="molecule type" value="Genomic_DNA"/>
</dbReference>
<accession>A0ABP5QX63</accession>
<dbReference type="Proteomes" id="UP001500305">
    <property type="component" value="Unassembled WGS sequence"/>
</dbReference>
<comment type="caution">
    <text evidence="1">The sequence shown here is derived from an EMBL/GenBank/DDBJ whole genome shotgun (WGS) entry which is preliminary data.</text>
</comment>